<name>A0A9W4WLR8_9GLOM</name>
<accession>A0A9W4WLR8</accession>
<protein>
    <submittedName>
        <fullName evidence="1">4918_t:CDS:1</fullName>
    </submittedName>
</protein>
<dbReference type="GO" id="GO:0016887">
    <property type="term" value="F:ATP hydrolysis activity"/>
    <property type="evidence" value="ECO:0007669"/>
    <property type="project" value="InterPro"/>
</dbReference>
<dbReference type="OrthoDB" id="2423195at2759"/>
<dbReference type="PANTHER" id="PTHR22605:SF1">
    <property type="entry name" value="RZ-TYPE DOMAIN-CONTAINING PROTEIN"/>
    <property type="match status" value="1"/>
</dbReference>
<dbReference type="InterPro" id="IPR031248">
    <property type="entry name" value="RNF213"/>
</dbReference>
<keyword evidence="2" id="KW-1185">Reference proteome</keyword>
<dbReference type="InterPro" id="IPR027417">
    <property type="entry name" value="P-loop_NTPase"/>
</dbReference>
<evidence type="ECO:0000313" key="2">
    <source>
        <dbReference type="Proteomes" id="UP001153678"/>
    </source>
</evidence>
<dbReference type="GO" id="GO:0004842">
    <property type="term" value="F:ubiquitin-protein transferase activity"/>
    <property type="evidence" value="ECO:0007669"/>
    <property type="project" value="InterPro"/>
</dbReference>
<dbReference type="Proteomes" id="UP001153678">
    <property type="component" value="Unassembled WGS sequence"/>
</dbReference>
<reference evidence="1" key="1">
    <citation type="submission" date="2022-08" db="EMBL/GenBank/DDBJ databases">
        <authorList>
            <person name="Kallberg Y."/>
            <person name="Tangrot J."/>
            <person name="Rosling A."/>
        </authorList>
    </citation>
    <scope>NUCLEOTIDE SEQUENCE</scope>
    <source>
        <strain evidence="1">Wild A</strain>
    </source>
</reference>
<sequence length="2304" mass="269504">MEDKLYTFHVHLPIEIEKLGQPVVIGDGKELGNWKYPIVKLFRPSIKYPTYWKSQPLSLSNAKIRYNYAIHLPASFFQLEDEKVSFESIEKRSLSGKNQFDIWINHPKYTIDQNIVDYAFVDHLYDNVTIHNLGECASEFIKILSLHHDLTVSFSNYEYITKKMDENPQTGQRLFLCILLGHYIPSISGERIYKLPTKFQSEVLIEALAEYRRDILCLDANEYIVRAILSLIYHNATIALRLDWLVIFKIAKDIDPEFEFLENLQNVRYNDLELKNISKRIKPNINNIELENTIKITRWLVQLCQNIEILFEVWDIFLIRNKQISQYFIYRVQNIISNNHANDLMNNFSKIPSDFRDHISYMFRRRVLSLLKNLDRRWSDSDISALQRIFQQSDLNWNDEDVLSSLELISQSHNLELLTVFPEILNDWFLKSFTDIKETKLSTICHSWFNLLLYKLDVRHKSSSDESKYTFTIFQQLDRFYPLFAHRTIWKDLSTIALDKVKGYSESCILGATKSMIMVKEQEVKRLYIEIVKEILNKMVQQADDQLMKEIFMICDCKDESLEVPNTICEDILCQIMFYLSQLPVTNPSEQHLSILRSSKFWNIIFRATGSVAKLHANSYVRHIQISIAELDRILLDYSIDMQLLQEILEYSDEILLKHFSTANDEAINDKISTLRILYYNVYTNQIDLLSGFYQEFCSAPKVTDSNDFIKNIQKLEQNLRKVTLKQVLESEYWSFHEKTLDSANRCHKYIQSRTFRNIFEVCLQKDAAATNVEYIAQKLMPIVFENYKEMSEKFKSWEDVSYSEALLFWKDAKNFAEFKLKELSFLRRNDKFLQTLEQLWKLPQWIERLEQLEKTKKIFQTQQDGNDLISKSNRVLRDEVLVLCQVNEFVIKIEKAFYFDQSCWNFIKEISIAEDFLNFLKKISENDIKKLLMDDHSDERLIQEDTILSFLHVRQHIYPLINNHKIETVALLDDLQLMVEKNPTLVSQLALCNNNNMVLQEMYHKILNHDQIVIEKVKNAVFNGTYNFVFDEKIEKCIVMLNYHSSAKEVYNLDEMLGLRKQALLISNSNAIANINDFIELVDIIQNIIDLVTILIQRGHFKYRKFEKKIEKRDDMKEFLTILNDDLETWESTMNQAQNKWYYLTFFTAHHLWAFYDYFTSEKLDKENEEMCITLIRFVNNKTQLPLHGKIRIPEHEDLLELLCEIGNVLDKIFKNIPKESRKLEVIQKKEISNIVTNGKLFIGKFKERSLIPNAIISLYANNGYYPEPWQLLICTTSTTMEDITNFIKRSFLAANNEYSNHLFCIANLELLHFELQYGLVNYIEKMQLEHISGKYLLALLCCKELEVPNYILDQYSLEFKEIDLLAAETMKEIYKKMCPNIMCVSSDISGQGKTEWIKDASFSEQKVPYSFLINDSMDLRYLVNKLKECTIKHTQSLHINVLPFNCPEDVNIFLFELTTFRIVLYNKVMVSIPETSIYIEIDSSLSKVPPLSSLMYLSSKHLSWNIENFRVFQEISSPVQIVCHYLSLYDREEVDTEEITLKAIKYPLSAEYCRNLIIKYFLKTNEKRILSFRYIEIFVSVLADQLIRLSSSQYFTIDNLKLKLKDTTSIRSTILKSFIDVSKDFATKSIKMKASPLMINDESSFFETNSNINYVIAFPNFQASDFCTVLYHDKNKVPDNIKLLLESQVICDPEICDYNKMSTDALLMKLEGIARSSTQELNLPEYTLTSDNLIKMALILLRVRVNIPIVICGEAGCGKTSLITYLARLAEVQFQAINLHCGIDEETITSFVLDALKDAIKGEIWLLFDEINSCRHLGLLSDLISNRMFQGKPLHPNIRLFSTCHPFRLLTLAQKHKNYEEQSLLVYQVSPLPDKVLDYVLDYNILKPDDEYNYIKIMVERELKEMGHSLFTDLVFASQNFIRKVEEPYRVSLRDVKRAITLVKFFYNSLENRPAYKEGHVYPSFGSPTTITRCHVLSLSICYQSRLYDHDLRKHYRYEMGQIFQTHNIYVGENVFVRIVHEEQENYINRMRCPSNMAIHEALLENVLALIVCILTKIPIFIIGETGSSKSLAIHLINSNLRGSESNDEYFKKLPRVIEFVEASVKKPLKILHHLLEPSYPATGPAVSFIGLSNLCLNISKSSRAILVQTYVSPKFKCILVMDEKKSHLADPSLLNRFEKQKLSISDVLDVRQQSLVLQLKDWTKRMTTFEGHTKDQIPNEFSQKDLFVGFDEDVTLQSLVLNITKNNSDDDKGILEKCKDSLISTATSDGIIRAEKSIMEQDEIIMLKKDQRNDLFGEICH</sequence>
<dbReference type="Gene3D" id="3.40.50.300">
    <property type="entry name" value="P-loop containing nucleotide triphosphate hydrolases"/>
    <property type="match status" value="1"/>
</dbReference>
<proteinExistence type="predicted"/>
<comment type="caution">
    <text evidence="1">The sequence shown here is derived from an EMBL/GenBank/DDBJ whole genome shotgun (WGS) entry which is preliminary data.</text>
</comment>
<gene>
    <name evidence="1" type="ORF">FWILDA_LOCUS1025</name>
</gene>
<dbReference type="PANTHER" id="PTHR22605">
    <property type="entry name" value="RZ-TYPE DOMAIN-CONTAINING PROTEIN"/>
    <property type="match status" value="1"/>
</dbReference>
<evidence type="ECO:0000313" key="1">
    <source>
        <dbReference type="EMBL" id="CAI2163352.1"/>
    </source>
</evidence>
<dbReference type="EMBL" id="CAMKVN010000086">
    <property type="protein sequence ID" value="CAI2163352.1"/>
    <property type="molecule type" value="Genomic_DNA"/>
</dbReference>
<dbReference type="SUPFAM" id="SSF52540">
    <property type="entry name" value="P-loop containing nucleoside triphosphate hydrolases"/>
    <property type="match status" value="1"/>
</dbReference>
<organism evidence="1 2">
    <name type="scientific">Funneliformis geosporum</name>
    <dbReference type="NCBI Taxonomy" id="1117311"/>
    <lineage>
        <taxon>Eukaryota</taxon>
        <taxon>Fungi</taxon>
        <taxon>Fungi incertae sedis</taxon>
        <taxon>Mucoromycota</taxon>
        <taxon>Glomeromycotina</taxon>
        <taxon>Glomeromycetes</taxon>
        <taxon>Glomerales</taxon>
        <taxon>Glomeraceae</taxon>
        <taxon>Funneliformis</taxon>
    </lineage>
</organism>